<reference evidence="1 2" key="1">
    <citation type="submission" date="2013-11" db="EMBL/GenBank/DDBJ databases">
        <title>The Genome Sequence of Phytophthora parasitica P10297.</title>
        <authorList>
            <consortium name="The Broad Institute Genomics Platform"/>
            <person name="Russ C."/>
            <person name="Tyler B."/>
            <person name="Panabieres F."/>
            <person name="Shan W."/>
            <person name="Tripathy S."/>
            <person name="Grunwald N."/>
            <person name="Machado M."/>
            <person name="Johnson C.S."/>
            <person name="Walker B."/>
            <person name="Young S.K."/>
            <person name="Zeng Q."/>
            <person name="Gargeya S."/>
            <person name="Fitzgerald M."/>
            <person name="Haas B."/>
            <person name="Abouelleil A."/>
            <person name="Allen A.W."/>
            <person name="Alvarado L."/>
            <person name="Arachchi H.M."/>
            <person name="Berlin A.M."/>
            <person name="Chapman S.B."/>
            <person name="Gainer-Dewar J."/>
            <person name="Goldberg J."/>
            <person name="Griggs A."/>
            <person name="Gujja S."/>
            <person name="Hansen M."/>
            <person name="Howarth C."/>
            <person name="Imamovic A."/>
            <person name="Ireland A."/>
            <person name="Larimer J."/>
            <person name="McCowan C."/>
            <person name="Murphy C."/>
            <person name="Pearson M."/>
            <person name="Poon T.W."/>
            <person name="Priest M."/>
            <person name="Roberts A."/>
            <person name="Saif S."/>
            <person name="Shea T."/>
            <person name="Sisk P."/>
            <person name="Sykes S."/>
            <person name="Wortman J."/>
            <person name="Nusbaum C."/>
            <person name="Birren B."/>
        </authorList>
    </citation>
    <scope>NUCLEOTIDE SEQUENCE [LARGE SCALE GENOMIC DNA]</scope>
    <source>
        <strain evidence="1 2">P10297</strain>
    </source>
</reference>
<evidence type="ECO:0000313" key="2">
    <source>
        <dbReference type="Proteomes" id="UP000018948"/>
    </source>
</evidence>
<protein>
    <submittedName>
        <fullName evidence="1">Uncharacterized protein</fullName>
    </submittedName>
</protein>
<name>W2YVQ1_PHYNI</name>
<evidence type="ECO:0000313" key="1">
    <source>
        <dbReference type="EMBL" id="ETP39093.1"/>
    </source>
</evidence>
<dbReference type="AlphaFoldDB" id="W2YVQ1"/>
<comment type="caution">
    <text evidence="1">The sequence shown here is derived from an EMBL/GenBank/DDBJ whole genome shotgun (WGS) entry which is preliminary data.</text>
</comment>
<dbReference type="EMBL" id="ANIY01002810">
    <property type="protein sequence ID" value="ETP39093.1"/>
    <property type="molecule type" value="Genomic_DNA"/>
</dbReference>
<sequence length="55" mass="6072">MVHAQEEIGICVTISDRLPTALSSLGDREVLGENRWAPHLQLLESIVQFQTGIAQ</sequence>
<gene>
    <name evidence="1" type="ORF">F442_13425</name>
</gene>
<dbReference type="Proteomes" id="UP000018948">
    <property type="component" value="Unassembled WGS sequence"/>
</dbReference>
<proteinExistence type="predicted"/>
<accession>W2YVQ1</accession>
<organism evidence="1 2">
    <name type="scientific">Phytophthora nicotianae P10297</name>
    <dbReference type="NCBI Taxonomy" id="1317064"/>
    <lineage>
        <taxon>Eukaryota</taxon>
        <taxon>Sar</taxon>
        <taxon>Stramenopiles</taxon>
        <taxon>Oomycota</taxon>
        <taxon>Peronosporomycetes</taxon>
        <taxon>Peronosporales</taxon>
        <taxon>Peronosporaceae</taxon>
        <taxon>Phytophthora</taxon>
    </lineage>
</organism>